<sequence length="78" mass="8068">MTGVRRAALLIAAACGFAGWLWTGVADWAAGATLTFPALAVLAAAAFRRSKRRRARPPVRHGDRSAVSASGPGGRPLV</sequence>
<organism evidence="3 4">
    <name type="scientific">Thermopolyspora flexuosa</name>
    <dbReference type="NCBI Taxonomy" id="103836"/>
    <lineage>
        <taxon>Bacteria</taxon>
        <taxon>Bacillati</taxon>
        <taxon>Actinomycetota</taxon>
        <taxon>Actinomycetes</taxon>
        <taxon>Streptosporangiales</taxon>
        <taxon>Streptosporangiaceae</taxon>
        <taxon>Thermopolyspora</taxon>
    </lineage>
</organism>
<proteinExistence type="predicted"/>
<dbReference type="Proteomes" id="UP000319213">
    <property type="component" value="Unassembled WGS sequence"/>
</dbReference>
<accession>A0A543IZ99</accession>
<gene>
    <name evidence="3" type="ORF">FHX40_2627</name>
</gene>
<keyword evidence="2" id="KW-0472">Membrane</keyword>
<keyword evidence="2" id="KW-1133">Transmembrane helix</keyword>
<evidence type="ECO:0000256" key="2">
    <source>
        <dbReference type="SAM" id="Phobius"/>
    </source>
</evidence>
<protein>
    <submittedName>
        <fullName evidence="3">Uncharacterized protein</fullName>
    </submittedName>
</protein>
<evidence type="ECO:0000313" key="4">
    <source>
        <dbReference type="Proteomes" id="UP000319213"/>
    </source>
</evidence>
<keyword evidence="4" id="KW-1185">Reference proteome</keyword>
<dbReference type="EMBL" id="VFPQ01000001">
    <property type="protein sequence ID" value="TQM75905.1"/>
    <property type="molecule type" value="Genomic_DNA"/>
</dbReference>
<evidence type="ECO:0000313" key="3">
    <source>
        <dbReference type="EMBL" id="TQM75905.1"/>
    </source>
</evidence>
<dbReference type="AlphaFoldDB" id="A0A543IZ99"/>
<reference evidence="3 4" key="1">
    <citation type="submission" date="2019-06" db="EMBL/GenBank/DDBJ databases">
        <title>Sequencing the genomes of 1000 actinobacteria strains.</title>
        <authorList>
            <person name="Klenk H.-P."/>
        </authorList>
    </citation>
    <scope>NUCLEOTIDE SEQUENCE [LARGE SCALE GENOMIC DNA]</scope>
    <source>
        <strain evidence="3 4">DSM 43186</strain>
    </source>
</reference>
<feature type="region of interest" description="Disordered" evidence="1">
    <location>
        <begin position="50"/>
        <end position="78"/>
    </location>
</feature>
<evidence type="ECO:0000256" key="1">
    <source>
        <dbReference type="SAM" id="MobiDB-lite"/>
    </source>
</evidence>
<name>A0A543IZ99_9ACTN</name>
<feature type="compositionally biased region" description="Basic residues" evidence="1">
    <location>
        <begin position="50"/>
        <end position="59"/>
    </location>
</feature>
<comment type="caution">
    <text evidence="3">The sequence shown here is derived from an EMBL/GenBank/DDBJ whole genome shotgun (WGS) entry which is preliminary data.</text>
</comment>
<keyword evidence="2" id="KW-0812">Transmembrane</keyword>
<dbReference type="RefSeq" id="WP_142259851.1">
    <property type="nucleotide sequence ID" value="NZ_BMPV01000001.1"/>
</dbReference>
<feature type="transmembrane region" description="Helical" evidence="2">
    <location>
        <begin position="28"/>
        <end position="47"/>
    </location>
</feature>